<dbReference type="InterPro" id="IPR056592">
    <property type="entry name" value="Beta-prop_At3g26010-like"/>
</dbReference>
<dbReference type="InterPro" id="IPR055290">
    <property type="entry name" value="At3g26010-like"/>
</dbReference>
<reference evidence="2 3" key="1">
    <citation type="submission" date="2024-01" db="EMBL/GenBank/DDBJ databases">
        <title>The genomes of 5 underutilized Papilionoideae crops provide insights into root nodulation and disease resistanc.</title>
        <authorList>
            <person name="Yuan L."/>
        </authorList>
    </citation>
    <scope>NUCLEOTIDE SEQUENCE [LARGE SCALE GENOMIC DNA]</scope>
    <source>
        <strain evidence="2">ZHUSHIDOU_FW_LH</strain>
        <tissue evidence="2">Leaf</tissue>
    </source>
</reference>
<accession>A0AAN9EBF8</accession>
<name>A0AAN9EBF8_CROPI</name>
<evidence type="ECO:0000313" key="2">
    <source>
        <dbReference type="EMBL" id="KAK7251493.1"/>
    </source>
</evidence>
<dbReference type="SUPFAM" id="SSF81383">
    <property type="entry name" value="F-box domain"/>
    <property type="match status" value="1"/>
</dbReference>
<comment type="caution">
    <text evidence="2">The sequence shown here is derived from an EMBL/GenBank/DDBJ whole genome shotgun (WGS) entry which is preliminary data.</text>
</comment>
<dbReference type="CDD" id="cd22157">
    <property type="entry name" value="F-box_AtFBW1-like"/>
    <property type="match status" value="1"/>
</dbReference>
<evidence type="ECO:0000313" key="3">
    <source>
        <dbReference type="Proteomes" id="UP001372338"/>
    </source>
</evidence>
<dbReference type="Gene3D" id="1.20.1280.50">
    <property type="match status" value="1"/>
</dbReference>
<proteinExistence type="predicted"/>
<dbReference type="InterPro" id="IPR036047">
    <property type="entry name" value="F-box-like_dom_sf"/>
</dbReference>
<dbReference type="Pfam" id="PF24750">
    <property type="entry name" value="b-prop_At3g26010-like"/>
    <property type="match status" value="1"/>
</dbReference>
<gene>
    <name evidence="2" type="ORF">RIF29_34752</name>
</gene>
<evidence type="ECO:0000259" key="1">
    <source>
        <dbReference type="Pfam" id="PF24750"/>
    </source>
</evidence>
<dbReference type="PANTHER" id="PTHR35546">
    <property type="entry name" value="F-BOX PROTEIN INTERACTION DOMAIN PROTEIN-RELATED"/>
    <property type="match status" value="1"/>
</dbReference>
<dbReference type="AlphaFoldDB" id="A0AAN9EBF8"/>
<dbReference type="SUPFAM" id="SSF50965">
    <property type="entry name" value="Galactose oxidase, central domain"/>
    <property type="match status" value="1"/>
</dbReference>
<organism evidence="2 3">
    <name type="scientific">Crotalaria pallida</name>
    <name type="common">Smooth rattlebox</name>
    <name type="synonym">Crotalaria striata</name>
    <dbReference type="NCBI Taxonomy" id="3830"/>
    <lineage>
        <taxon>Eukaryota</taxon>
        <taxon>Viridiplantae</taxon>
        <taxon>Streptophyta</taxon>
        <taxon>Embryophyta</taxon>
        <taxon>Tracheophyta</taxon>
        <taxon>Spermatophyta</taxon>
        <taxon>Magnoliopsida</taxon>
        <taxon>eudicotyledons</taxon>
        <taxon>Gunneridae</taxon>
        <taxon>Pentapetalae</taxon>
        <taxon>rosids</taxon>
        <taxon>fabids</taxon>
        <taxon>Fabales</taxon>
        <taxon>Fabaceae</taxon>
        <taxon>Papilionoideae</taxon>
        <taxon>50 kb inversion clade</taxon>
        <taxon>genistoids sensu lato</taxon>
        <taxon>core genistoids</taxon>
        <taxon>Crotalarieae</taxon>
        <taxon>Crotalaria</taxon>
    </lineage>
</organism>
<feature type="domain" description="F-box protein At3g26010-like beta-propeller" evidence="1">
    <location>
        <begin position="128"/>
        <end position="384"/>
    </location>
</feature>
<dbReference type="Proteomes" id="UP001372338">
    <property type="component" value="Unassembled WGS sequence"/>
</dbReference>
<sequence>MSMSKSMAMAGISCSYVKYSLTNINNLSDDILQEIFARLPSRSVARCNCVRKKWLGLISSPSFIHFFICRQHSLYNTFLMFISPREVMLIFPHVFDESQSHPQSLSTQNTPSSLVSNVTGQSQTLVSSTMLLKGTVCGSSNGLLLGCNTRYTCGYGYYVYDPISKECVQLPNPPITYQKCIYAVGFVCDSFNYKDKKKETLISNRNYRVVIIPSFIEEFTIFRVEVFSSETKEWERLNVSLPNGFSFARHWFLSFEYKGWLYFMGTQNIFVFDPYGYDSYTLAYPEDANAMNIMSFGFLGSSCGSLRISEIDSKDVKVWELQDDGKWQQIHQTDLSPYLPNNFCSDYHKRIGGLHPYDGDIVYLCSYIYGAFVANLRTNKFEAIPGYDKCDISPFQLEMPLPVPLMSSQE</sequence>
<dbReference type="EMBL" id="JAYWIO010000007">
    <property type="protein sequence ID" value="KAK7251493.1"/>
    <property type="molecule type" value="Genomic_DNA"/>
</dbReference>
<keyword evidence="3" id="KW-1185">Reference proteome</keyword>
<dbReference type="PANTHER" id="PTHR35546:SF130">
    <property type="entry name" value="EXPRESSED PROTEIN"/>
    <property type="match status" value="1"/>
</dbReference>
<protein>
    <recommendedName>
        <fullName evidence="1">F-box protein At3g26010-like beta-propeller domain-containing protein</fullName>
    </recommendedName>
</protein>
<dbReference type="InterPro" id="IPR011043">
    <property type="entry name" value="Gal_Oxase/kelch_b-propeller"/>
</dbReference>